<name>A0A507R2S3_MONPU</name>
<feature type="region of interest" description="Disordered" evidence="4">
    <location>
        <begin position="394"/>
        <end position="485"/>
    </location>
</feature>
<organism evidence="5 6">
    <name type="scientific">Monascus purpureus</name>
    <name type="common">Red mold</name>
    <name type="synonym">Monascus anka</name>
    <dbReference type="NCBI Taxonomy" id="5098"/>
    <lineage>
        <taxon>Eukaryota</taxon>
        <taxon>Fungi</taxon>
        <taxon>Dikarya</taxon>
        <taxon>Ascomycota</taxon>
        <taxon>Pezizomycotina</taxon>
        <taxon>Eurotiomycetes</taxon>
        <taxon>Eurotiomycetidae</taxon>
        <taxon>Eurotiales</taxon>
        <taxon>Aspergillaceae</taxon>
        <taxon>Monascus</taxon>
    </lineage>
</organism>
<protein>
    <recommendedName>
        <fullName evidence="7">DNA repair metallo-beta-lactamase domain-containing protein</fullName>
    </recommendedName>
</protein>
<dbReference type="GO" id="GO:0006303">
    <property type="term" value="P:double-strand break repair via nonhomologous end joining"/>
    <property type="evidence" value="ECO:0007669"/>
    <property type="project" value="TreeGrafter"/>
</dbReference>
<dbReference type="GO" id="GO:0036297">
    <property type="term" value="P:interstrand cross-link repair"/>
    <property type="evidence" value="ECO:0007669"/>
    <property type="project" value="TreeGrafter"/>
</dbReference>
<dbReference type="STRING" id="5098.A0A507R2S3"/>
<dbReference type="Gene3D" id="3.60.15.10">
    <property type="entry name" value="Ribonuclease Z/Hydroxyacylglutathione hydrolase-like"/>
    <property type="match status" value="1"/>
</dbReference>
<dbReference type="EMBL" id="VIFY01000020">
    <property type="protein sequence ID" value="TQB75382.1"/>
    <property type="molecule type" value="Genomic_DNA"/>
</dbReference>
<dbReference type="GO" id="GO:0003684">
    <property type="term" value="F:damaged DNA binding"/>
    <property type="evidence" value="ECO:0007669"/>
    <property type="project" value="TreeGrafter"/>
</dbReference>
<keyword evidence="2" id="KW-0378">Hydrolase</keyword>
<dbReference type="GO" id="GO:0035312">
    <property type="term" value="F:5'-3' DNA exonuclease activity"/>
    <property type="evidence" value="ECO:0007669"/>
    <property type="project" value="TreeGrafter"/>
</dbReference>
<feature type="compositionally biased region" description="Polar residues" evidence="4">
    <location>
        <begin position="417"/>
        <end position="437"/>
    </location>
</feature>
<feature type="compositionally biased region" description="Low complexity" evidence="4">
    <location>
        <begin position="450"/>
        <end position="463"/>
    </location>
</feature>
<evidence type="ECO:0000256" key="4">
    <source>
        <dbReference type="SAM" id="MobiDB-lite"/>
    </source>
</evidence>
<dbReference type="Proteomes" id="UP000319663">
    <property type="component" value="Unassembled WGS sequence"/>
</dbReference>
<dbReference type="PANTHER" id="PTHR23240">
    <property type="entry name" value="DNA CROSS-LINK REPAIR PROTEIN PSO2/SNM1-RELATED"/>
    <property type="match status" value="1"/>
</dbReference>
<gene>
    <name evidence="5" type="ORF">MPDQ_003070</name>
</gene>
<accession>A0A507R2S3</accession>
<keyword evidence="3" id="KW-0269">Exonuclease</keyword>
<evidence type="ECO:0000256" key="2">
    <source>
        <dbReference type="ARBA" id="ARBA00022801"/>
    </source>
</evidence>
<evidence type="ECO:0000256" key="3">
    <source>
        <dbReference type="ARBA" id="ARBA00022839"/>
    </source>
</evidence>
<dbReference type="PANTHER" id="PTHR23240:SF8">
    <property type="entry name" value="PROTEIN ARTEMIS"/>
    <property type="match status" value="1"/>
</dbReference>
<dbReference type="AlphaFoldDB" id="A0A507R2S3"/>
<dbReference type="GO" id="GO:0000723">
    <property type="term" value="P:telomere maintenance"/>
    <property type="evidence" value="ECO:0007669"/>
    <property type="project" value="TreeGrafter"/>
</dbReference>
<evidence type="ECO:0000256" key="1">
    <source>
        <dbReference type="ARBA" id="ARBA00022722"/>
    </source>
</evidence>
<reference evidence="5 6" key="1">
    <citation type="submission" date="2019-06" db="EMBL/GenBank/DDBJ databases">
        <title>Wine fermentation using esterase from Monascus purpureus.</title>
        <authorList>
            <person name="Geng C."/>
            <person name="Zhang Y."/>
        </authorList>
    </citation>
    <scope>NUCLEOTIDE SEQUENCE [LARGE SCALE GENOMIC DNA]</scope>
    <source>
        <strain evidence="5">HQ1</strain>
    </source>
</reference>
<sequence length="530" mass="59577">MFLIEGNGKAVLYTGDIRAETWWVSSLVRHPVLIPYALGSKRLDKLYLDTTFARASNIYRTFPSKAEGIAELLKKVEDYPDDTLFYFRAWTFGYEEVWVALSAALNMKVHVDRYQMGLYRALSVRLLNNSGANEAPSLCGFNLGNRFVPGCLSDDENSRIHSCEPGKPCYGVKTKRMVYIVPIVNRMDDGLELKDLRTDGGTGDLCQIHELELPDKPTLDELVKLCLEHILDSEALLRTREALFAAFRSKNKTLPLDAHGMNDNDEISLKKLVEILGYSHSSGSQEMSIAQGNVRQDLPNTILKKMKPEMNIILQQEASHRVFKAVQYTVQSSIPHSHLKKQDRESNTSKLFNEPLEIPKLGIGKESVKRSVICRAREYLRNEQKLNENSLLSVGSLPSSWEDERENDPVTAEGKSPYTSCDNYQSTDMDNTETNVKTDGDMDDIEHEQSSTSSTATLSISDSAFDSQQQDEHYEHETDGPSTYAASAISNSIRTRRAAYLAARADSYEAWSFVSPVSAGNNHTEQEMEL</sequence>
<keyword evidence="1" id="KW-0540">Nuclease</keyword>
<evidence type="ECO:0000313" key="6">
    <source>
        <dbReference type="Proteomes" id="UP000319663"/>
    </source>
</evidence>
<evidence type="ECO:0008006" key="7">
    <source>
        <dbReference type="Google" id="ProtNLM"/>
    </source>
</evidence>
<evidence type="ECO:0000313" key="5">
    <source>
        <dbReference type="EMBL" id="TQB75382.1"/>
    </source>
</evidence>
<proteinExistence type="predicted"/>
<keyword evidence="6" id="KW-1185">Reference proteome</keyword>
<feature type="compositionally biased region" description="Basic and acidic residues" evidence="4">
    <location>
        <begin position="470"/>
        <end position="479"/>
    </location>
</feature>
<comment type="caution">
    <text evidence="5">The sequence shown here is derived from an EMBL/GenBank/DDBJ whole genome shotgun (WGS) entry which is preliminary data.</text>
</comment>
<dbReference type="InterPro" id="IPR036866">
    <property type="entry name" value="RibonucZ/Hydroxyglut_hydro"/>
</dbReference>